<evidence type="ECO:0000313" key="4">
    <source>
        <dbReference type="Proteomes" id="UP001596337"/>
    </source>
</evidence>
<sequence length="630" mass="65605">MTELSQPERLTLAADFDDASLSQWRDRVAGVLRKTGVLGADDDVPAPERLLASTTYDGIELRPLYTADDVAELPSAGYPGLAPFVRGNRPEGAVATGWDTRVRHAGPDVAATADAVVTDLENGANSVWLRLGGNALPVDALPDVLGGVYADLAPVVLDAGAEYAAATDALLDVFAAKSIAPSEAIGTLGADPIGLHAQTGQRHDIDAAAALASRINGSHPNLRTMVVDALPYHDAGGSDAQELAASIATGVAYLRALTARGLSVADAAAQIEFRYAATAEQFLTIAKLRAARRLWARVCEASGVADADAARAAQRQHVVTSSAMLSTRDPWVNMLRGTLACFGAAAGGADAITVRPFDAAIGQSDAFARRIARNTSSILASESKVAGVIDPSGGSWYVETLTDELARTAWREFQAIEAAGGIDAELAAGGIADRLEATWHAREARLATRKDPLTGVSEFPQLDEEPIERAPLPPEDRTGGLPRVRYPQAYERLRDRADAHVAETGKRPKVFLATLGPIAAHTARATFAANLFAAGGIEPVNPGATDTVADVLAAFVGSHTTVACLCGTDMAYAEQADEVAAALRKAGAKAVLLAGKPTDAYEGVTGFVHKGCDVLDVLATTLDTLGVKDS</sequence>
<evidence type="ECO:0000313" key="3">
    <source>
        <dbReference type="EMBL" id="MFC6871152.1"/>
    </source>
</evidence>
<name>A0ABW2C776_9PSEU</name>
<evidence type="ECO:0000259" key="2">
    <source>
        <dbReference type="Pfam" id="PF01642"/>
    </source>
</evidence>
<dbReference type="InterPro" id="IPR016176">
    <property type="entry name" value="Cbl-dep_enz_cat"/>
</dbReference>
<keyword evidence="4" id="KW-1185">Reference proteome</keyword>
<dbReference type="RefSeq" id="WP_345406148.1">
    <property type="nucleotide sequence ID" value="NZ_BAABLA010000122.1"/>
</dbReference>
<protein>
    <submittedName>
        <fullName evidence="3">Methylmalonyl-CoA mutase family protein</fullName>
    </submittedName>
</protein>
<dbReference type="CDD" id="cd03677">
    <property type="entry name" value="MM_CoA_mutase_beta"/>
    <property type="match status" value="1"/>
</dbReference>
<feature type="domain" description="Methylmalonyl-CoA mutase alpha/beta chain catalytic" evidence="2">
    <location>
        <begin position="55"/>
        <end position="127"/>
    </location>
</feature>
<dbReference type="Gene3D" id="3.20.20.240">
    <property type="entry name" value="Methylmalonyl-CoA mutase"/>
    <property type="match status" value="1"/>
</dbReference>
<dbReference type="Proteomes" id="UP001596337">
    <property type="component" value="Unassembled WGS sequence"/>
</dbReference>
<proteinExistence type="predicted"/>
<dbReference type="PANTHER" id="PTHR48101:SF4">
    <property type="entry name" value="METHYLMALONYL-COA MUTASE, MITOCHONDRIAL"/>
    <property type="match status" value="1"/>
</dbReference>
<accession>A0ABW2C776</accession>
<dbReference type="SUPFAM" id="SSF51703">
    <property type="entry name" value="Cobalamin (vitamin B12)-dependent enzymes"/>
    <property type="match status" value="1"/>
</dbReference>
<feature type="domain" description="Methylmalonyl-CoA mutase alpha/beta chain catalytic" evidence="2">
    <location>
        <begin position="144"/>
        <end position="474"/>
    </location>
</feature>
<organism evidence="3 4">
    <name type="scientific">Haloechinothrix salitolerans</name>
    <dbReference type="NCBI Taxonomy" id="926830"/>
    <lineage>
        <taxon>Bacteria</taxon>
        <taxon>Bacillati</taxon>
        <taxon>Actinomycetota</taxon>
        <taxon>Actinomycetes</taxon>
        <taxon>Pseudonocardiales</taxon>
        <taxon>Pseudonocardiaceae</taxon>
        <taxon>Haloechinothrix</taxon>
    </lineage>
</organism>
<dbReference type="Gene3D" id="3.40.50.280">
    <property type="entry name" value="Cobalamin-binding domain"/>
    <property type="match status" value="1"/>
</dbReference>
<dbReference type="PANTHER" id="PTHR48101">
    <property type="entry name" value="METHYLMALONYL-COA MUTASE, MITOCHONDRIAL-RELATED"/>
    <property type="match status" value="1"/>
</dbReference>
<comment type="caution">
    <text evidence="3">The sequence shown here is derived from an EMBL/GenBank/DDBJ whole genome shotgun (WGS) entry which is preliminary data.</text>
</comment>
<comment type="subunit">
    <text evidence="1">Heterodimer of an alpha and a beta chain.</text>
</comment>
<gene>
    <name evidence="3" type="ORF">ACFQGD_28920</name>
</gene>
<evidence type="ECO:0000256" key="1">
    <source>
        <dbReference type="ARBA" id="ARBA00011870"/>
    </source>
</evidence>
<dbReference type="EMBL" id="JBHSXX010000001">
    <property type="protein sequence ID" value="MFC6871152.1"/>
    <property type="molecule type" value="Genomic_DNA"/>
</dbReference>
<dbReference type="Pfam" id="PF01642">
    <property type="entry name" value="MM_CoA_mutase"/>
    <property type="match status" value="2"/>
</dbReference>
<reference evidence="4" key="1">
    <citation type="journal article" date="2019" name="Int. J. Syst. Evol. Microbiol.">
        <title>The Global Catalogue of Microorganisms (GCM) 10K type strain sequencing project: providing services to taxonomists for standard genome sequencing and annotation.</title>
        <authorList>
            <consortium name="The Broad Institute Genomics Platform"/>
            <consortium name="The Broad Institute Genome Sequencing Center for Infectious Disease"/>
            <person name="Wu L."/>
            <person name="Ma J."/>
        </authorList>
    </citation>
    <scope>NUCLEOTIDE SEQUENCE [LARGE SCALE GENOMIC DNA]</scope>
    <source>
        <strain evidence="4">KCTC 32255</strain>
    </source>
</reference>
<dbReference type="InterPro" id="IPR006099">
    <property type="entry name" value="MeMalonylCoA_mutase_a/b_cat"/>
</dbReference>